<proteinExistence type="predicted"/>
<protein>
    <submittedName>
        <fullName evidence="1">Uncharacterized protein</fullName>
    </submittedName>
</protein>
<accession>A0A2S2Q7P1</accession>
<dbReference type="AlphaFoldDB" id="A0A2S2Q7P1"/>
<reference evidence="1" key="1">
    <citation type="submission" date="2018-04" db="EMBL/GenBank/DDBJ databases">
        <title>Transcriptome assembly of Sipha flava.</title>
        <authorList>
            <person name="Scully E.D."/>
            <person name="Geib S.M."/>
            <person name="Palmer N.A."/>
            <person name="Koch K."/>
            <person name="Bradshaw J."/>
            <person name="Heng-Moss T."/>
            <person name="Sarath G."/>
        </authorList>
    </citation>
    <scope>NUCLEOTIDE SEQUENCE</scope>
</reference>
<evidence type="ECO:0000313" key="1">
    <source>
        <dbReference type="EMBL" id="MBY73747.1"/>
    </source>
</evidence>
<gene>
    <name evidence="1" type="ORF">g.34096</name>
</gene>
<sequence>MDDRGRPTGAVHILKGCLHAGGSGSDGCGGRDVTARPLAQTWACRPFPEKLTGQRNRISIGRLRGWLVEGLHITTLSVRGKKSNKKINKYEQSSGDDVSCVNRYQKACL</sequence>
<dbReference type="EMBL" id="GGMS01004544">
    <property type="protein sequence ID" value="MBY73747.1"/>
    <property type="molecule type" value="Transcribed_RNA"/>
</dbReference>
<organism evidence="1">
    <name type="scientific">Sipha flava</name>
    <name type="common">yellow sugarcane aphid</name>
    <dbReference type="NCBI Taxonomy" id="143950"/>
    <lineage>
        <taxon>Eukaryota</taxon>
        <taxon>Metazoa</taxon>
        <taxon>Ecdysozoa</taxon>
        <taxon>Arthropoda</taxon>
        <taxon>Hexapoda</taxon>
        <taxon>Insecta</taxon>
        <taxon>Pterygota</taxon>
        <taxon>Neoptera</taxon>
        <taxon>Paraneoptera</taxon>
        <taxon>Hemiptera</taxon>
        <taxon>Sternorrhyncha</taxon>
        <taxon>Aphidomorpha</taxon>
        <taxon>Aphidoidea</taxon>
        <taxon>Aphididae</taxon>
        <taxon>Sipha</taxon>
    </lineage>
</organism>
<name>A0A2S2Q7P1_9HEMI</name>